<dbReference type="Gene3D" id="3.30.160.40">
    <property type="entry name" value="Porphobilinogen deaminase, C-terminal domain"/>
    <property type="match status" value="1"/>
</dbReference>
<dbReference type="SUPFAM" id="SSF53850">
    <property type="entry name" value="Periplasmic binding protein-like II"/>
    <property type="match status" value="1"/>
</dbReference>
<comment type="similarity">
    <text evidence="3">Belongs to the HMBS family.</text>
</comment>
<organism evidence="11 12">
    <name type="scientific">Rothia koreensis</name>
    <dbReference type="NCBI Taxonomy" id="592378"/>
    <lineage>
        <taxon>Bacteria</taxon>
        <taxon>Bacillati</taxon>
        <taxon>Actinomycetota</taxon>
        <taxon>Actinomycetes</taxon>
        <taxon>Micrococcales</taxon>
        <taxon>Micrococcaceae</taxon>
        <taxon>Rothia</taxon>
    </lineage>
</organism>
<dbReference type="NCBIfam" id="TIGR00212">
    <property type="entry name" value="hemC"/>
    <property type="match status" value="1"/>
</dbReference>
<evidence type="ECO:0000256" key="1">
    <source>
        <dbReference type="ARBA" id="ARBA00001916"/>
    </source>
</evidence>
<gene>
    <name evidence="11" type="primary">hemC</name>
    <name evidence="11" type="ORF">GMA10_01950</name>
</gene>
<evidence type="ECO:0000259" key="10">
    <source>
        <dbReference type="Pfam" id="PF03900"/>
    </source>
</evidence>
<dbReference type="InterPro" id="IPR022418">
    <property type="entry name" value="Porphobilinogen_deaminase_C"/>
</dbReference>
<protein>
    <recommendedName>
        <fullName evidence="4 8">Hydroxymethylbilane synthase</fullName>
        <ecNumber evidence="4 8">2.5.1.61</ecNumber>
    </recommendedName>
</protein>
<dbReference type="InterPro" id="IPR022417">
    <property type="entry name" value="Porphobilin_deaminase_N"/>
</dbReference>
<dbReference type="InterPro" id="IPR000860">
    <property type="entry name" value="HemC"/>
</dbReference>
<evidence type="ECO:0000313" key="12">
    <source>
        <dbReference type="Proteomes" id="UP000462152"/>
    </source>
</evidence>
<evidence type="ECO:0000313" key="11">
    <source>
        <dbReference type="EMBL" id="MUN54002.1"/>
    </source>
</evidence>
<dbReference type="PROSITE" id="PS00533">
    <property type="entry name" value="PORPHOBILINOGEN_DEAM"/>
    <property type="match status" value="1"/>
</dbReference>
<comment type="caution">
    <text evidence="11">The sequence shown here is derived from an EMBL/GenBank/DDBJ whole genome shotgun (WGS) entry which is preliminary data.</text>
</comment>
<dbReference type="RefSeq" id="WP_129314096.1">
    <property type="nucleotide sequence ID" value="NZ_JBFCQO010000001.1"/>
</dbReference>
<dbReference type="EMBL" id="WOGT01000001">
    <property type="protein sequence ID" value="MUN54002.1"/>
    <property type="molecule type" value="Genomic_DNA"/>
</dbReference>
<dbReference type="OrthoDB" id="9810298at2"/>
<dbReference type="InterPro" id="IPR036803">
    <property type="entry name" value="Porphobilinogen_deaminase_C_sf"/>
</dbReference>
<dbReference type="GO" id="GO:0006783">
    <property type="term" value="P:heme biosynthetic process"/>
    <property type="evidence" value="ECO:0007669"/>
    <property type="project" value="TreeGrafter"/>
</dbReference>
<dbReference type="InterPro" id="IPR022419">
    <property type="entry name" value="Porphobilin_deaminase_cofac_BS"/>
</dbReference>
<feature type="domain" description="Porphobilinogen deaminase N-terminal" evidence="9">
    <location>
        <begin position="4"/>
        <end position="221"/>
    </location>
</feature>
<dbReference type="Pfam" id="PF01379">
    <property type="entry name" value="Porphobil_deam"/>
    <property type="match status" value="1"/>
</dbReference>
<evidence type="ECO:0000259" key="9">
    <source>
        <dbReference type="Pfam" id="PF01379"/>
    </source>
</evidence>
<dbReference type="EC" id="2.5.1.61" evidence="4 8"/>
<evidence type="ECO:0000256" key="4">
    <source>
        <dbReference type="ARBA" id="ARBA00012655"/>
    </source>
</evidence>
<dbReference type="Gene3D" id="3.40.190.10">
    <property type="entry name" value="Periplasmic binding protein-like II"/>
    <property type="match status" value="2"/>
</dbReference>
<dbReference type="GO" id="GO:0004418">
    <property type="term" value="F:hydroxymethylbilane synthase activity"/>
    <property type="evidence" value="ECO:0007669"/>
    <property type="project" value="UniProtKB-UniRule"/>
</dbReference>
<name>A0A7K1LGE0_9MICC</name>
<dbReference type="Proteomes" id="UP000462152">
    <property type="component" value="Unassembled WGS sequence"/>
</dbReference>
<dbReference type="Pfam" id="PF03900">
    <property type="entry name" value="Porphobil_deamC"/>
    <property type="match status" value="1"/>
</dbReference>
<sequence>MTRILVGTRGSALATTQSQYVADMLVEAGQDAQLKTVTTTGDITSGPLAQLGGTGVFAAALRQELLGGAVDVAVHSLKDLPTKDLFEGKLSLVYPPRGDPRDVLVARDGLRLEDLPEGSSIGTGSPRRAAQIRVLRPDCSVTDIRGNVGTRLSRVAGLEHYATNDKGVGRGTHGDLDAVVLAASGLQRLGLEDVVTEYLDPTKVLPAPGQGCLAIEYRTWDTGEDLMTALAQIDDAQARLTVEAERALLLRLEAGCAAPIGAYAQVAGESLTLDVVVADPRGTETLRETRSAPVRDEDAAKALGTETAEALLDRGAAEFTELTLE</sequence>
<comment type="cofactor">
    <cofactor evidence="1">
        <name>dipyrromethane</name>
        <dbReference type="ChEBI" id="CHEBI:60342"/>
    </cofactor>
</comment>
<dbReference type="GO" id="GO:0005737">
    <property type="term" value="C:cytoplasm"/>
    <property type="evidence" value="ECO:0007669"/>
    <property type="project" value="UniProtKB-UniRule"/>
</dbReference>
<keyword evidence="6" id="KW-0627">Porphyrin biosynthesis</keyword>
<comment type="function">
    <text evidence="2">Tetrapolymerization of the monopyrrole PBG into the hydroxymethylbilane pre-uroporphyrinogen in several discrete steps.</text>
</comment>
<evidence type="ECO:0000256" key="7">
    <source>
        <dbReference type="ARBA" id="ARBA00048169"/>
    </source>
</evidence>
<dbReference type="SUPFAM" id="SSF54782">
    <property type="entry name" value="Porphobilinogen deaminase (hydroxymethylbilane synthase), C-terminal domain"/>
    <property type="match status" value="1"/>
</dbReference>
<dbReference type="AlphaFoldDB" id="A0A7K1LGE0"/>
<comment type="catalytic activity">
    <reaction evidence="7">
        <text>4 porphobilinogen + H2O = hydroxymethylbilane + 4 NH4(+)</text>
        <dbReference type="Rhea" id="RHEA:13185"/>
        <dbReference type="ChEBI" id="CHEBI:15377"/>
        <dbReference type="ChEBI" id="CHEBI:28938"/>
        <dbReference type="ChEBI" id="CHEBI:57845"/>
        <dbReference type="ChEBI" id="CHEBI:58126"/>
        <dbReference type="EC" id="2.5.1.61"/>
    </reaction>
</comment>
<feature type="domain" description="Porphobilinogen deaminase C-terminal" evidence="10">
    <location>
        <begin position="240"/>
        <end position="312"/>
    </location>
</feature>
<evidence type="ECO:0000256" key="8">
    <source>
        <dbReference type="NCBIfam" id="TIGR00212"/>
    </source>
</evidence>
<dbReference type="PIRSF" id="PIRSF001438">
    <property type="entry name" value="4pyrrol_synth_OHMeBilane_synth"/>
    <property type="match status" value="1"/>
</dbReference>
<proteinExistence type="inferred from homology"/>
<keyword evidence="5 11" id="KW-0808">Transferase</keyword>
<evidence type="ECO:0000256" key="3">
    <source>
        <dbReference type="ARBA" id="ARBA00005638"/>
    </source>
</evidence>
<accession>A0A7K1LGE0</accession>
<keyword evidence="12" id="KW-1185">Reference proteome</keyword>
<dbReference type="PRINTS" id="PR00151">
    <property type="entry name" value="PORPHBDMNASE"/>
</dbReference>
<evidence type="ECO:0000256" key="6">
    <source>
        <dbReference type="ARBA" id="ARBA00023244"/>
    </source>
</evidence>
<reference evidence="11 12" key="1">
    <citation type="submission" date="2019-12" db="EMBL/GenBank/DDBJ databases">
        <authorList>
            <person name="Li J."/>
            <person name="Shi Y."/>
            <person name="Xu G."/>
            <person name="Xiao D."/>
            <person name="Ran X."/>
        </authorList>
    </citation>
    <scope>NUCLEOTIDE SEQUENCE [LARGE SCALE GENOMIC DNA]</scope>
    <source>
        <strain evidence="11 12">JCM 15915</strain>
    </source>
</reference>
<evidence type="ECO:0000256" key="2">
    <source>
        <dbReference type="ARBA" id="ARBA00002869"/>
    </source>
</evidence>
<dbReference type="PANTHER" id="PTHR11557">
    <property type="entry name" value="PORPHOBILINOGEN DEAMINASE"/>
    <property type="match status" value="1"/>
</dbReference>
<dbReference type="PANTHER" id="PTHR11557:SF0">
    <property type="entry name" value="PORPHOBILINOGEN DEAMINASE"/>
    <property type="match status" value="1"/>
</dbReference>
<evidence type="ECO:0000256" key="5">
    <source>
        <dbReference type="ARBA" id="ARBA00022679"/>
    </source>
</evidence>